<dbReference type="EMBL" id="BAAAOG010000013">
    <property type="protein sequence ID" value="GAA1970350.1"/>
    <property type="molecule type" value="Genomic_DNA"/>
</dbReference>
<keyword evidence="2" id="KW-1185">Reference proteome</keyword>
<name>A0ABN2RKG4_9MICO</name>
<accession>A0ABN2RKG4</accession>
<comment type="caution">
    <text evidence="1">The sequence shown here is derived from an EMBL/GenBank/DDBJ whole genome shotgun (WGS) entry which is preliminary data.</text>
</comment>
<reference evidence="2" key="1">
    <citation type="journal article" date="2019" name="Int. J. Syst. Evol. Microbiol.">
        <title>The Global Catalogue of Microorganisms (GCM) 10K type strain sequencing project: providing services to taxonomists for standard genome sequencing and annotation.</title>
        <authorList>
            <consortium name="The Broad Institute Genomics Platform"/>
            <consortium name="The Broad Institute Genome Sequencing Center for Infectious Disease"/>
            <person name="Wu L."/>
            <person name="Ma J."/>
        </authorList>
    </citation>
    <scope>NUCLEOTIDE SEQUENCE [LARGE SCALE GENOMIC DNA]</scope>
    <source>
        <strain evidence="2">JCM 14901</strain>
    </source>
</reference>
<gene>
    <name evidence="1" type="ORF">GCM10009776_36740</name>
</gene>
<proteinExistence type="predicted"/>
<protein>
    <submittedName>
        <fullName evidence="1">Uncharacterized protein</fullName>
    </submittedName>
</protein>
<sequence>MRKPSQIVPPPVVLQVRKSGGGGVRPDATGDATEATLETMATAIPAKIGRSSRRMCDIIRLRPAADIAPLYR</sequence>
<dbReference type="Proteomes" id="UP001499933">
    <property type="component" value="Unassembled WGS sequence"/>
</dbReference>
<evidence type="ECO:0000313" key="1">
    <source>
        <dbReference type="EMBL" id="GAA1970350.1"/>
    </source>
</evidence>
<organism evidence="1 2">
    <name type="scientific">Microbacterium deminutum</name>
    <dbReference type="NCBI Taxonomy" id="344164"/>
    <lineage>
        <taxon>Bacteria</taxon>
        <taxon>Bacillati</taxon>
        <taxon>Actinomycetota</taxon>
        <taxon>Actinomycetes</taxon>
        <taxon>Micrococcales</taxon>
        <taxon>Microbacteriaceae</taxon>
        <taxon>Microbacterium</taxon>
    </lineage>
</organism>
<evidence type="ECO:0000313" key="2">
    <source>
        <dbReference type="Proteomes" id="UP001499933"/>
    </source>
</evidence>